<sequence>MSTASSAPSATLQAAVQQLISVAQNESHDEELKNRVQLLEKQLKKRDETIRLLRDGLANMTIATPPLSAPSDSLVLRASRKYPVEAHAFYPLCGDEGWPEKLDFHAQLAFAIVRDMTGVRILGVEAIDKRNGKNVDYIASCMLTSKITDDDCDDTMTIHFSLHFQNVVKGSKTEKVVRYVPEENVHLSEETLEALGELRKPHQFPLEDLHKFYPNAREKLVKLEAQGDDQNSMAVDDERTRKDKEGSDSGLSDIEDE</sequence>
<keyword evidence="1" id="KW-0175">Coiled coil</keyword>
<dbReference type="AlphaFoldDB" id="A0AAW0CJU3"/>
<dbReference type="Proteomes" id="UP001383192">
    <property type="component" value="Unassembled WGS sequence"/>
</dbReference>
<protein>
    <submittedName>
        <fullName evidence="3">Uncharacterized protein</fullName>
    </submittedName>
</protein>
<comment type="caution">
    <text evidence="3">The sequence shown here is derived from an EMBL/GenBank/DDBJ whole genome shotgun (WGS) entry which is preliminary data.</text>
</comment>
<proteinExistence type="predicted"/>
<evidence type="ECO:0000256" key="2">
    <source>
        <dbReference type="SAM" id="MobiDB-lite"/>
    </source>
</evidence>
<organism evidence="3 4">
    <name type="scientific">Paramarasmius palmivorus</name>
    <dbReference type="NCBI Taxonomy" id="297713"/>
    <lineage>
        <taxon>Eukaryota</taxon>
        <taxon>Fungi</taxon>
        <taxon>Dikarya</taxon>
        <taxon>Basidiomycota</taxon>
        <taxon>Agaricomycotina</taxon>
        <taxon>Agaricomycetes</taxon>
        <taxon>Agaricomycetidae</taxon>
        <taxon>Agaricales</taxon>
        <taxon>Marasmiineae</taxon>
        <taxon>Marasmiaceae</taxon>
        <taxon>Paramarasmius</taxon>
    </lineage>
</organism>
<feature type="coiled-coil region" evidence="1">
    <location>
        <begin position="22"/>
        <end position="49"/>
    </location>
</feature>
<evidence type="ECO:0000313" key="4">
    <source>
        <dbReference type="Proteomes" id="UP001383192"/>
    </source>
</evidence>
<feature type="compositionally biased region" description="Basic and acidic residues" evidence="2">
    <location>
        <begin position="236"/>
        <end position="247"/>
    </location>
</feature>
<evidence type="ECO:0000313" key="3">
    <source>
        <dbReference type="EMBL" id="KAK7039285.1"/>
    </source>
</evidence>
<feature type="region of interest" description="Disordered" evidence="2">
    <location>
        <begin position="223"/>
        <end position="257"/>
    </location>
</feature>
<accession>A0AAW0CJU3</accession>
<dbReference type="EMBL" id="JAYKXP010000039">
    <property type="protein sequence ID" value="KAK7039285.1"/>
    <property type="molecule type" value="Genomic_DNA"/>
</dbReference>
<name>A0AAW0CJU3_9AGAR</name>
<keyword evidence="4" id="KW-1185">Reference proteome</keyword>
<gene>
    <name evidence="3" type="ORF">VNI00_010190</name>
</gene>
<evidence type="ECO:0000256" key="1">
    <source>
        <dbReference type="SAM" id="Coils"/>
    </source>
</evidence>
<reference evidence="3 4" key="1">
    <citation type="submission" date="2024-01" db="EMBL/GenBank/DDBJ databases">
        <title>A draft genome for a cacao thread blight-causing isolate of Paramarasmius palmivorus.</title>
        <authorList>
            <person name="Baruah I.K."/>
            <person name="Bukari Y."/>
            <person name="Amoako-Attah I."/>
            <person name="Meinhardt L.W."/>
            <person name="Bailey B.A."/>
            <person name="Cohen S.P."/>
        </authorList>
    </citation>
    <scope>NUCLEOTIDE SEQUENCE [LARGE SCALE GENOMIC DNA]</scope>
    <source>
        <strain evidence="3 4">GH-12</strain>
    </source>
</reference>